<dbReference type="GO" id="GO:0046872">
    <property type="term" value="F:metal ion binding"/>
    <property type="evidence" value="ECO:0007669"/>
    <property type="project" value="UniProtKB-KW"/>
</dbReference>
<dbReference type="AlphaFoldDB" id="A0A318TGF0"/>
<dbReference type="EMBL" id="QJTJ01000027">
    <property type="protein sequence ID" value="PYF03962.1"/>
    <property type="molecule type" value="Genomic_DNA"/>
</dbReference>
<dbReference type="OrthoDB" id="9776731at2"/>
<dbReference type="Gene3D" id="3.30.70.360">
    <property type="match status" value="1"/>
</dbReference>
<reference evidence="4 5" key="1">
    <citation type="submission" date="2018-06" db="EMBL/GenBank/DDBJ databases">
        <title>Genomic Encyclopedia of Archaeal and Bacterial Type Strains, Phase II (KMG-II): from individual species to whole genera.</title>
        <authorList>
            <person name="Goeker M."/>
        </authorList>
    </citation>
    <scope>NUCLEOTIDE SEQUENCE [LARGE SCALE GENOMIC DNA]</scope>
    <source>
        <strain evidence="4 5">KACC 16626</strain>
    </source>
</reference>
<feature type="domain" description="Peptidase M20 dimerisation" evidence="3">
    <location>
        <begin position="196"/>
        <end position="285"/>
    </location>
</feature>
<dbReference type="GO" id="GO:0019877">
    <property type="term" value="P:diaminopimelate biosynthetic process"/>
    <property type="evidence" value="ECO:0007669"/>
    <property type="project" value="UniProtKB-ARBA"/>
</dbReference>
<dbReference type="PIRSF" id="PIRSF005962">
    <property type="entry name" value="Pept_M20D_amidohydro"/>
    <property type="match status" value="1"/>
</dbReference>
<evidence type="ECO:0000313" key="5">
    <source>
        <dbReference type="Proteomes" id="UP000247416"/>
    </source>
</evidence>
<dbReference type="Proteomes" id="UP000247416">
    <property type="component" value="Unassembled WGS sequence"/>
</dbReference>
<dbReference type="InterPro" id="IPR036264">
    <property type="entry name" value="Bact_exopeptidase_dim_dom"/>
</dbReference>
<proteinExistence type="predicted"/>
<organism evidence="4 5">
    <name type="scientific">Ureibacillus chungkukjangi</name>
    <dbReference type="NCBI Taxonomy" id="1202712"/>
    <lineage>
        <taxon>Bacteria</taxon>
        <taxon>Bacillati</taxon>
        <taxon>Bacillota</taxon>
        <taxon>Bacilli</taxon>
        <taxon>Bacillales</taxon>
        <taxon>Caryophanaceae</taxon>
        <taxon>Ureibacillus</taxon>
    </lineage>
</organism>
<evidence type="ECO:0000256" key="2">
    <source>
        <dbReference type="PIRSR" id="PIRSR005962-1"/>
    </source>
</evidence>
<evidence type="ECO:0000313" key="4">
    <source>
        <dbReference type="EMBL" id="PYF03962.1"/>
    </source>
</evidence>
<dbReference type="PANTHER" id="PTHR11014:SF63">
    <property type="entry name" value="METALLOPEPTIDASE, PUTATIVE (AFU_ORTHOLOGUE AFUA_6G09600)-RELATED"/>
    <property type="match status" value="1"/>
</dbReference>
<dbReference type="SUPFAM" id="SSF55031">
    <property type="entry name" value="Bacterial exopeptidase dimerisation domain"/>
    <property type="match status" value="1"/>
</dbReference>
<dbReference type="InterPro" id="IPR011650">
    <property type="entry name" value="Peptidase_M20_dimer"/>
</dbReference>
<comment type="caution">
    <text evidence="4">The sequence shown here is derived from an EMBL/GenBank/DDBJ whole genome shotgun (WGS) entry which is preliminary data.</text>
</comment>
<feature type="binding site" evidence="2">
    <location>
        <position position="142"/>
    </location>
    <ligand>
        <name>Mn(2+)</name>
        <dbReference type="ChEBI" id="CHEBI:29035"/>
        <label>2</label>
    </ligand>
</feature>
<keyword evidence="1 4" id="KW-0378">Hydrolase</keyword>
<feature type="binding site" evidence="2">
    <location>
        <position position="368"/>
    </location>
    <ligand>
        <name>Mn(2+)</name>
        <dbReference type="ChEBI" id="CHEBI:29035"/>
        <label>2</label>
    </ligand>
</feature>
<dbReference type="InterPro" id="IPR017439">
    <property type="entry name" value="Amidohydrolase"/>
</dbReference>
<dbReference type="SUPFAM" id="SSF53187">
    <property type="entry name" value="Zn-dependent exopeptidases"/>
    <property type="match status" value="1"/>
</dbReference>
<keyword evidence="2" id="KW-0479">Metal-binding</keyword>
<dbReference type="Pfam" id="PF07687">
    <property type="entry name" value="M20_dimer"/>
    <property type="match status" value="1"/>
</dbReference>
<sequence>MEMNTLLYVHKLSDEIIRLRRYLHQHPELSFEEYETSKFVYQQLSNIEGMQVEKGIGVETSVVGTLTRGNGPTVAIRADMDALPILETTEHSFPSANSGVMHACGHDAHTAIALSVATIMGEIWRNSDIQGTVKFIFQPAEENTDESGKTGSPYLIEAGVLKDIDCIIALHMDPEHEVGTTRIHDGYSMANVDVFQAKIFGTGGHGAYPHLGTDPIWMLGPVLQALHGIVARNISPLDAAVVSIGEIKAGSASNIIPTEVYLQGTLRSYTPEVRIELEQRLEKAFSIVEAFGGSYELEVLHGEPALYNSPLVNTTLKEVVSELYPTMNIIDIPFGLGGEDFSYMTKVVPGSMIFLGCSIPDGMKRDLHTPIFDIDERCLPIGTAILTQTLLNYLLGRAQLPQNYLNSENEAM</sequence>
<keyword evidence="5" id="KW-1185">Reference proteome</keyword>
<feature type="binding site" evidence="2">
    <location>
        <position position="171"/>
    </location>
    <ligand>
        <name>Mn(2+)</name>
        <dbReference type="ChEBI" id="CHEBI:29035"/>
        <label>2</label>
    </ligand>
</feature>
<dbReference type="PANTHER" id="PTHR11014">
    <property type="entry name" value="PEPTIDASE M20 FAMILY MEMBER"/>
    <property type="match status" value="1"/>
</dbReference>
<feature type="binding site" evidence="2">
    <location>
        <position position="104"/>
    </location>
    <ligand>
        <name>Mn(2+)</name>
        <dbReference type="ChEBI" id="CHEBI:29035"/>
        <label>2</label>
    </ligand>
</feature>
<evidence type="ECO:0000259" key="3">
    <source>
        <dbReference type="Pfam" id="PF07687"/>
    </source>
</evidence>
<keyword evidence="2" id="KW-0464">Manganese</keyword>
<comment type="cofactor">
    <cofactor evidence="2">
        <name>Mn(2+)</name>
        <dbReference type="ChEBI" id="CHEBI:29035"/>
    </cofactor>
    <text evidence="2">The Mn(2+) ion enhances activity.</text>
</comment>
<feature type="binding site" evidence="2">
    <location>
        <position position="106"/>
    </location>
    <ligand>
        <name>Mn(2+)</name>
        <dbReference type="ChEBI" id="CHEBI:29035"/>
        <label>2</label>
    </ligand>
</feature>
<dbReference type="FunFam" id="3.30.70.360:FF:000001">
    <property type="entry name" value="N-acetyldiaminopimelate deacetylase"/>
    <property type="match status" value="1"/>
</dbReference>
<dbReference type="GO" id="GO:0050118">
    <property type="term" value="F:N-acetyldiaminopimelate deacetylase activity"/>
    <property type="evidence" value="ECO:0007669"/>
    <property type="project" value="UniProtKB-ARBA"/>
</dbReference>
<dbReference type="NCBIfam" id="TIGR01891">
    <property type="entry name" value="amidohydrolases"/>
    <property type="match status" value="1"/>
</dbReference>
<evidence type="ECO:0000256" key="1">
    <source>
        <dbReference type="ARBA" id="ARBA00022801"/>
    </source>
</evidence>
<protein>
    <submittedName>
        <fullName evidence="4">Amidohydrolase</fullName>
    </submittedName>
</protein>
<gene>
    <name evidence="4" type="ORF">BJ095_12736</name>
</gene>
<name>A0A318TGF0_9BACL</name>
<dbReference type="Gene3D" id="3.40.630.10">
    <property type="entry name" value="Zn peptidases"/>
    <property type="match status" value="1"/>
</dbReference>
<dbReference type="RefSeq" id="WP_107934897.1">
    <property type="nucleotide sequence ID" value="NZ_CP085009.1"/>
</dbReference>
<dbReference type="InterPro" id="IPR002933">
    <property type="entry name" value="Peptidase_M20"/>
</dbReference>
<accession>A0A318TGF0</accession>
<dbReference type="Pfam" id="PF01546">
    <property type="entry name" value="Peptidase_M20"/>
    <property type="match status" value="1"/>
</dbReference>